<feature type="binding site" evidence="6">
    <location>
        <position position="68"/>
    </location>
    <ligand>
        <name>Mg(2+)</name>
        <dbReference type="ChEBI" id="CHEBI:18420"/>
        <label>1</label>
        <note>catalytic</note>
    </ligand>
</feature>
<dbReference type="PROSITE" id="PS00629">
    <property type="entry name" value="IMP_1"/>
    <property type="match status" value="1"/>
</dbReference>
<dbReference type="EMBL" id="NKUJ01000284">
    <property type="protein sequence ID" value="RMJ08501.1"/>
    <property type="molecule type" value="Genomic_DNA"/>
</dbReference>
<dbReference type="GO" id="GO:0008081">
    <property type="term" value="F:phosphoric diester hydrolase activity"/>
    <property type="evidence" value="ECO:0007669"/>
    <property type="project" value="InterPro"/>
</dbReference>
<evidence type="ECO:0000256" key="3">
    <source>
        <dbReference type="ARBA" id="ARBA00022723"/>
    </source>
</evidence>
<evidence type="ECO:0000256" key="4">
    <source>
        <dbReference type="ARBA" id="ARBA00022801"/>
    </source>
</evidence>
<dbReference type="InterPro" id="IPR030395">
    <property type="entry name" value="GP_PDE_dom"/>
</dbReference>
<keyword evidence="9" id="KW-1185">Reference proteome</keyword>
<dbReference type="GO" id="GO:0046872">
    <property type="term" value="F:metal ion binding"/>
    <property type="evidence" value="ECO:0007669"/>
    <property type="project" value="UniProtKB-KW"/>
</dbReference>
<dbReference type="STRING" id="2010991.A0A3M2RT67"/>
<accession>A0A3M2RT67</accession>
<protein>
    <recommendedName>
        <fullName evidence="7">GP-PDE domain-containing protein</fullName>
    </recommendedName>
</protein>
<dbReference type="GO" id="GO:0000103">
    <property type="term" value="P:sulfate assimilation"/>
    <property type="evidence" value="ECO:0007669"/>
    <property type="project" value="TreeGrafter"/>
</dbReference>
<dbReference type="PANTHER" id="PTHR43200">
    <property type="entry name" value="PHOSPHATASE"/>
    <property type="match status" value="1"/>
</dbReference>
<comment type="similarity">
    <text evidence="2">Belongs to the inositol monophosphatase superfamily.</text>
</comment>
<feature type="binding site" evidence="6">
    <location>
        <position position="138"/>
    </location>
    <ligand>
        <name>Mg(2+)</name>
        <dbReference type="ChEBI" id="CHEBI:18420"/>
        <label>1</label>
        <note>catalytic</note>
    </ligand>
</feature>
<proteinExistence type="inferred from homology"/>
<keyword evidence="4" id="KW-0378">Hydrolase</keyword>
<organism evidence="8 9">
    <name type="scientific">Fusarium kuroshium</name>
    <dbReference type="NCBI Taxonomy" id="2010991"/>
    <lineage>
        <taxon>Eukaryota</taxon>
        <taxon>Fungi</taxon>
        <taxon>Dikarya</taxon>
        <taxon>Ascomycota</taxon>
        <taxon>Pezizomycotina</taxon>
        <taxon>Sordariomycetes</taxon>
        <taxon>Hypocreomycetidae</taxon>
        <taxon>Hypocreales</taxon>
        <taxon>Nectriaceae</taxon>
        <taxon>Fusarium</taxon>
        <taxon>Fusarium solani species complex</taxon>
    </lineage>
</organism>
<reference evidence="8 9" key="1">
    <citation type="submission" date="2017-06" db="EMBL/GenBank/DDBJ databases">
        <title>Comparative genomic analysis of Ambrosia Fusariam Clade fungi.</title>
        <authorList>
            <person name="Stajich J.E."/>
            <person name="Carrillo J."/>
            <person name="Kijimoto T."/>
            <person name="Eskalen A."/>
            <person name="O'Donnell K."/>
            <person name="Kasson M."/>
        </authorList>
    </citation>
    <scope>NUCLEOTIDE SEQUENCE [LARGE SCALE GENOMIC DNA]</scope>
    <source>
        <strain evidence="8">UCR3666</strain>
    </source>
</reference>
<dbReference type="AlphaFoldDB" id="A0A3M2RT67"/>
<evidence type="ECO:0000259" key="7">
    <source>
        <dbReference type="PROSITE" id="PS51704"/>
    </source>
</evidence>
<evidence type="ECO:0000313" key="8">
    <source>
        <dbReference type="EMBL" id="RMJ08501.1"/>
    </source>
</evidence>
<dbReference type="Gene3D" id="3.30.540.10">
    <property type="entry name" value="Fructose-1,6-Bisphosphatase, subunit A, domain 1"/>
    <property type="match status" value="1"/>
</dbReference>
<dbReference type="Pfam" id="PF03009">
    <property type="entry name" value="GDPD"/>
    <property type="match status" value="1"/>
</dbReference>
<dbReference type="InterPro" id="IPR020583">
    <property type="entry name" value="Inositol_monoP_metal-BS"/>
</dbReference>
<dbReference type="PANTHER" id="PTHR43200:SF2">
    <property type="entry name" value="3'(2'),5'-BISPHOSPHATE NUCLEOTIDASE"/>
    <property type="match status" value="1"/>
</dbReference>
<evidence type="ECO:0000256" key="6">
    <source>
        <dbReference type="PIRSR" id="PIRSR600760-2"/>
    </source>
</evidence>
<dbReference type="Pfam" id="PF00459">
    <property type="entry name" value="Inositol_P"/>
    <property type="match status" value="1"/>
</dbReference>
<comment type="caution">
    <text evidence="8">The sequence shown here is derived from an EMBL/GenBank/DDBJ whole genome shotgun (WGS) entry which is preliminary data.</text>
</comment>
<evidence type="ECO:0000256" key="5">
    <source>
        <dbReference type="ARBA" id="ARBA00022842"/>
    </source>
</evidence>
<evidence type="ECO:0000256" key="1">
    <source>
        <dbReference type="ARBA" id="ARBA00001946"/>
    </source>
</evidence>
<dbReference type="PROSITE" id="PS51704">
    <property type="entry name" value="GP_PDE"/>
    <property type="match status" value="1"/>
</dbReference>
<keyword evidence="3 6" id="KW-0479">Metal-binding</keyword>
<dbReference type="InterPro" id="IPR000760">
    <property type="entry name" value="Inositol_monophosphatase-like"/>
</dbReference>
<comment type="cofactor">
    <cofactor evidence="1 6">
        <name>Mg(2+)</name>
        <dbReference type="ChEBI" id="CHEBI:18420"/>
    </cofactor>
</comment>
<dbReference type="GO" id="GO:0008441">
    <property type="term" value="F:3'(2'),5'-bisphosphate nucleotidase activity"/>
    <property type="evidence" value="ECO:0007669"/>
    <property type="project" value="TreeGrafter"/>
</dbReference>
<dbReference type="InterPro" id="IPR017946">
    <property type="entry name" value="PLC-like_Pdiesterase_TIM-brl"/>
</dbReference>
<evidence type="ECO:0000313" key="9">
    <source>
        <dbReference type="Proteomes" id="UP000277212"/>
    </source>
</evidence>
<dbReference type="Gene3D" id="3.20.20.190">
    <property type="entry name" value="Phosphatidylinositol (PI) phosphodiesterase"/>
    <property type="match status" value="1"/>
</dbReference>
<sequence>MTISYTRERHLAELAVLRASILTKRVQSTVHEISKDDNSPVTIADFAAQALLIGAIRAAFPNDSLLGEEDSAALRADKELREKVYELVSSATDVVDALAGGCALPKPGSVQEMLDLIDLGGCERGGNKGRVWIMDPIDGTAAFLKGQQYAVSLALIEDGKEVIGVLGCPNISAEMTRVSEEDVDQKLGTMLTAVRGRGSTTRIMTQSGLSAASPLNLLKPFSSENLHIVDCTASMSSRHDLVAKLADDFNTAFPNTEVWSSHIRYAALIIGGGDVQFWIPTPQPSKMSFRKARAIAGPGVTCETDLALTRDDELVLIHDETVDRTTDGHGLVREMTYSEIAKLDAGRWFDEKFAGERIPLLRDALSLARDIGIIYQVELKIYNQNDKIFTKLRALIDELGCADLLQFSSFDFVQLRAVKEAIPDVPTVALSHSRLIDPAAVARQANVDAVNLEIQHFPSGEARQLHDGGFAVFLHVPRPERLESLKKYGVDIEAQAVGWVREGLLDQVISDDVEQVVRIMNEARGE</sequence>
<name>A0A3M2RT67_9HYPO</name>
<keyword evidence="5 6" id="KW-0460">Magnesium</keyword>
<dbReference type="SUPFAM" id="SSF51695">
    <property type="entry name" value="PLC-like phosphodiesterases"/>
    <property type="match status" value="1"/>
</dbReference>
<dbReference type="SUPFAM" id="SSF56655">
    <property type="entry name" value="Carbohydrate phosphatase"/>
    <property type="match status" value="1"/>
</dbReference>
<dbReference type="InterPro" id="IPR051090">
    <property type="entry name" value="Inositol_monoP_superfamily"/>
</dbReference>
<evidence type="ECO:0000256" key="2">
    <source>
        <dbReference type="ARBA" id="ARBA00009759"/>
    </source>
</evidence>
<dbReference type="OrthoDB" id="1058301at2759"/>
<dbReference type="GO" id="GO:0006629">
    <property type="term" value="P:lipid metabolic process"/>
    <property type="evidence" value="ECO:0007669"/>
    <property type="project" value="InterPro"/>
</dbReference>
<feature type="domain" description="GP-PDE" evidence="7">
    <location>
        <begin position="267"/>
        <end position="520"/>
    </location>
</feature>
<feature type="binding site" evidence="6">
    <location>
        <position position="137"/>
    </location>
    <ligand>
        <name>Mg(2+)</name>
        <dbReference type="ChEBI" id="CHEBI:18420"/>
        <label>1</label>
        <note>catalytic</note>
    </ligand>
</feature>
<gene>
    <name evidence="8" type="ORF">CDV36_011874</name>
</gene>
<feature type="binding site" evidence="6">
    <location>
        <position position="135"/>
    </location>
    <ligand>
        <name>Mg(2+)</name>
        <dbReference type="ChEBI" id="CHEBI:18420"/>
        <label>1</label>
        <note>catalytic</note>
    </ligand>
</feature>
<dbReference type="Proteomes" id="UP000277212">
    <property type="component" value="Unassembled WGS sequence"/>
</dbReference>